<keyword evidence="1" id="KW-0812">Transmembrane</keyword>
<keyword evidence="1" id="KW-0472">Membrane</keyword>
<accession>A0A6A5ZFX8</accession>
<dbReference type="OrthoDB" id="3795611at2759"/>
<feature type="transmembrane region" description="Helical" evidence="1">
    <location>
        <begin position="264"/>
        <end position="281"/>
    </location>
</feature>
<protein>
    <recommendedName>
        <fullName evidence="2">DUF6594 domain-containing protein</fullName>
    </recommendedName>
</protein>
<feature type="domain" description="DUF6594" evidence="2">
    <location>
        <begin position="37"/>
        <end position="281"/>
    </location>
</feature>
<keyword evidence="4" id="KW-1185">Reference proteome</keyword>
<dbReference type="AlphaFoldDB" id="A0A6A5ZFX8"/>
<evidence type="ECO:0000313" key="4">
    <source>
        <dbReference type="Proteomes" id="UP000799770"/>
    </source>
</evidence>
<gene>
    <name evidence="3" type="ORF">BDV96DRAFT_597010</name>
</gene>
<dbReference type="Pfam" id="PF20237">
    <property type="entry name" value="DUF6594"/>
    <property type="match status" value="1"/>
</dbReference>
<dbReference type="Proteomes" id="UP000799770">
    <property type="component" value="Unassembled WGS sequence"/>
</dbReference>
<name>A0A6A5ZFX8_9PLEO</name>
<keyword evidence="1" id="KW-1133">Transmembrane helix</keyword>
<organism evidence="3 4">
    <name type="scientific">Lophiotrema nucula</name>
    <dbReference type="NCBI Taxonomy" id="690887"/>
    <lineage>
        <taxon>Eukaryota</taxon>
        <taxon>Fungi</taxon>
        <taxon>Dikarya</taxon>
        <taxon>Ascomycota</taxon>
        <taxon>Pezizomycotina</taxon>
        <taxon>Dothideomycetes</taxon>
        <taxon>Pleosporomycetidae</taxon>
        <taxon>Pleosporales</taxon>
        <taxon>Lophiotremataceae</taxon>
        <taxon>Lophiotrema</taxon>
    </lineage>
</organism>
<evidence type="ECO:0000313" key="3">
    <source>
        <dbReference type="EMBL" id="KAF2118136.1"/>
    </source>
</evidence>
<evidence type="ECO:0000256" key="1">
    <source>
        <dbReference type="SAM" id="Phobius"/>
    </source>
</evidence>
<dbReference type="InterPro" id="IPR046529">
    <property type="entry name" value="DUF6594"/>
</dbReference>
<evidence type="ECO:0000259" key="2">
    <source>
        <dbReference type="Pfam" id="PF20237"/>
    </source>
</evidence>
<dbReference type="PANTHER" id="PTHR34502:SF4">
    <property type="entry name" value="DUF6594 DOMAIN-CONTAINING PROTEIN"/>
    <property type="match status" value="1"/>
</dbReference>
<reference evidence="3" key="1">
    <citation type="journal article" date="2020" name="Stud. Mycol.">
        <title>101 Dothideomycetes genomes: a test case for predicting lifestyles and emergence of pathogens.</title>
        <authorList>
            <person name="Haridas S."/>
            <person name="Albert R."/>
            <person name="Binder M."/>
            <person name="Bloem J."/>
            <person name="Labutti K."/>
            <person name="Salamov A."/>
            <person name="Andreopoulos B."/>
            <person name="Baker S."/>
            <person name="Barry K."/>
            <person name="Bills G."/>
            <person name="Bluhm B."/>
            <person name="Cannon C."/>
            <person name="Castanera R."/>
            <person name="Culley D."/>
            <person name="Daum C."/>
            <person name="Ezra D."/>
            <person name="Gonzalez J."/>
            <person name="Henrissat B."/>
            <person name="Kuo A."/>
            <person name="Liang C."/>
            <person name="Lipzen A."/>
            <person name="Lutzoni F."/>
            <person name="Magnuson J."/>
            <person name="Mondo S."/>
            <person name="Nolan M."/>
            <person name="Ohm R."/>
            <person name="Pangilinan J."/>
            <person name="Park H.-J."/>
            <person name="Ramirez L."/>
            <person name="Alfaro M."/>
            <person name="Sun H."/>
            <person name="Tritt A."/>
            <person name="Yoshinaga Y."/>
            <person name="Zwiers L.-H."/>
            <person name="Turgeon B."/>
            <person name="Goodwin S."/>
            <person name="Spatafora J."/>
            <person name="Crous P."/>
            <person name="Grigoriev I."/>
        </authorList>
    </citation>
    <scope>NUCLEOTIDE SEQUENCE</scope>
    <source>
        <strain evidence="3">CBS 627.86</strain>
    </source>
</reference>
<dbReference type="EMBL" id="ML977317">
    <property type="protein sequence ID" value="KAF2118136.1"/>
    <property type="molecule type" value="Genomic_DNA"/>
</dbReference>
<proteinExistence type="predicted"/>
<dbReference type="PANTHER" id="PTHR34502">
    <property type="entry name" value="DUF6594 DOMAIN-CONTAINING PROTEIN-RELATED"/>
    <property type="match status" value="1"/>
</dbReference>
<feature type="transmembrane region" description="Helical" evidence="1">
    <location>
        <begin position="237"/>
        <end position="257"/>
    </location>
</feature>
<sequence>MSLVLGNVGTPATQLPEHKLRGTARGLIARLRVREPQFAAIAIHPQAGIYRRFGKCRAQLLDYLEDEVERQEHELETYMRDVDEGLVPEAGRSDAEIRSTLNKRMMSLADVVQRHGDLFEQSSRISRSTIPAKFFMRFRRAYSPLWDEESQLVQDEELSCSGGLDGTLQSDLTALQDDGLNPLARFMAYRLAEPFMDYLWEPLAKLWYGIRAGRRTTYHISLAANIDCQKIVMLAKLFAGLIATACLAATIGVLYTVKDTKTQIVVMTLFGFAFCLAPHLVGPKSMPTFALATA</sequence>